<protein>
    <submittedName>
        <fullName evidence="2">Uncharacterized protein</fullName>
    </submittedName>
</protein>
<proteinExistence type="predicted"/>
<sequence>MRFGGGRVHALRVGGVALAVTGLPMTLWGRYGEPPQPLLVGLGQACSLLGLGCLLAYLALRRRLRE</sequence>
<keyword evidence="3" id="KW-1185">Reference proteome</keyword>
<evidence type="ECO:0000313" key="2">
    <source>
        <dbReference type="EMBL" id="MCK8785551.1"/>
    </source>
</evidence>
<feature type="transmembrane region" description="Helical" evidence="1">
    <location>
        <begin position="37"/>
        <end position="60"/>
    </location>
</feature>
<feature type="transmembrane region" description="Helical" evidence="1">
    <location>
        <begin position="12"/>
        <end position="31"/>
    </location>
</feature>
<dbReference type="AlphaFoldDB" id="A0A9X1YG16"/>
<name>A0A9X1YG16_9PROT</name>
<keyword evidence="1" id="KW-0472">Membrane</keyword>
<organism evidence="2 3">
    <name type="scientific">Roseomonas acroporae</name>
    <dbReference type="NCBI Taxonomy" id="2937791"/>
    <lineage>
        <taxon>Bacteria</taxon>
        <taxon>Pseudomonadati</taxon>
        <taxon>Pseudomonadota</taxon>
        <taxon>Alphaproteobacteria</taxon>
        <taxon>Acetobacterales</taxon>
        <taxon>Roseomonadaceae</taxon>
        <taxon>Roseomonas</taxon>
    </lineage>
</organism>
<evidence type="ECO:0000313" key="3">
    <source>
        <dbReference type="Proteomes" id="UP001139516"/>
    </source>
</evidence>
<accession>A0A9X1YG16</accession>
<reference evidence="2" key="1">
    <citation type="submission" date="2022-04" db="EMBL/GenBank/DDBJ databases">
        <title>Roseomonas acroporae sp. nov., isolated from coral Acropora digitifera.</title>
        <authorList>
            <person name="Sun H."/>
        </authorList>
    </citation>
    <scope>NUCLEOTIDE SEQUENCE</scope>
    <source>
        <strain evidence="2">NAR14</strain>
    </source>
</reference>
<keyword evidence="1" id="KW-1133">Transmembrane helix</keyword>
<dbReference type="Proteomes" id="UP001139516">
    <property type="component" value="Unassembled WGS sequence"/>
</dbReference>
<dbReference type="RefSeq" id="WP_248667674.1">
    <property type="nucleotide sequence ID" value="NZ_JALPRX010000061.1"/>
</dbReference>
<keyword evidence="1" id="KW-0812">Transmembrane</keyword>
<gene>
    <name evidence="2" type="ORF">M0638_14275</name>
</gene>
<comment type="caution">
    <text evidence="2">The sequence shown here is derived from an EMBL/GenBank/DDBJ whole genome shotgun (WGS) entry which is preliminary data.</text>
</comment>
<evidence type="ECO:0000256" key="1">
    <source>
        <dbReference type="SAM" id="Phobius"/>
    </source>
</evidence>
<dbReference type="EMBL" id="JALPRX010000061">
    <property type="protein sequence ID" value="MCK8785551.1"/>
    <property type="molecule type" value="Genomic_DNA"/>
</dbReference>